<dbReference type="GO" id="GO:0006312">
    <property type="term" value="P:mitotic recombination"/>
    <property type="evidence" value="ECO:0007669"/>
    <property type="project" value="TreeGrafter"/>
</dbReference>
<dbReference type="STRING" id="67801.A0A1B0BC03"/>
<evidence type="ECO:0000259" key="3">
    <source>
        <dbReference type="PROSITE" id="PS50163"/>
    </source>
</evidence>
<keyword evidence="1" id="KW-0547">Nucleotide-binding</keyword>
<accession>A0A1B0BC03</accession>
<reference evidence="4" key="2">
    <citation type="submission" date="2020-05" db="UniProtKB">
        <authorList>
            <consortium name="EnsemblMetazoa"/>
        </authorList>
    </citation>
    <scope>IDENTIFICATION</scope>
    <source>
        <strain evidence="4">IAEA</strain>
    </source>
</reference>
<sequence length="67" mass="7710">MYQADAKKPIGGNIIAHASTTRLYLRKGRGDNRICKIYDSPCLPESETVFAILPGIYRIYNTCRRYR</sequence>
<keyword evidence="2" id="KW-0067">ATP-binding</keyword>
<feature type="domain" description="RecA family profile 2" evidence="3">
    <location>
        <begin position="1"/>
        <end position="55"/>
    </location>
</feature>
<dbReference type="Proteomes" id="UP000092460">
    <property type="component" value="Unassembled WGS sequence"/>
</dbReference>
<dbReference type="AlphaFoldDB" id="A0A1B0BC03"/>
<protein>
    <recommendedName>
        <fullName evidence="3">RecA family profile 2 domain-containing protein</fullName>
    </recommendedName>
</protein>
<dbReference type="InterPro" id="IPR027417">
    <property type="entry name" value="P-loop_NTPase"/>
</dbReference>
<dbReference type="GO" id="GO:0007131">
    <property type="term" value="P:reciprocal meiotic recombination"/>
    <property type="evidence" value="ECO:0007669"/>
    <property type="project" value="TreeGrafter"/>
</dbReference>
<dbReference type="EnsemblMetazoa" id="GPPI025282-RA">
    <property type="protein sequence ID" value="GPPI025282-PA"/>
    <property type="gene ID" value="GPPI025282"/>
</dbReference>
<name>A0A1B0BC03_9MUSC</name>
<dbReference type="EMBL" id="JXJN01011737">
    <property type="status" value="NOT_ANNOTATED_CDS"/>
    <property type="molecule type" value="Genomic_DNA"/>
</dbReference>
<dbReference type="GO" id="GO:0000150">
    <property type="term" value="F:DNA strand exchange activity"/>
    <property type="evidence" value="ECO:0007669"/>
    <property type="project" value="TreeGrafter"/>
</dbReference>
<dbReference type="GO" id="GO:0005524">
    <property type="term" value="F:ATP binding"/>
    <property type="evidence" value="ECO:0007669"/>
    <property type="project" value="UniProtKB-KW"/>
</dbReference>
<evidence type="ECO:0000313" key="5">
    <source>
        <dbReference type="Proteomes" id="UP000092460"/>
    </source>
</evidence>
<dbReference type="GO" id="GO:0042148">
    <property type="term" value="P:DNA strand invasion"/>
    <property type="evidence" value="ECO:0007669"/>
    <property type="project" value="TreeGrafter"/>
</dbReference>
<dbReference type="InterPro" id="IPR020587">
    <property type="entry name" value="RecA_monomer-monomer_interface"/>
</dbReference>
<dbReference type="GO" id="GO:0000730">
    <property type="term" value="P:DNA recombinase assembly"/>
    <property type="evidence" value="ECO:0007669"/>
    <property type="project" value="TreeGrafter"/>
</dbReference>
<dbReference type="GO" id="GO:0003697">
    <property type="term" value="F:single-stranded DNA binding"/>
    <property type="evidence" value="ECO:0007669"/>
    <property type="project" value="TreeGrafter"/>
</dbReference>
<dbReference type="PANTHER" id="PTHR22942:SF39">
    <property type="entry name" value="DNA REPAIR PROTEIN RAD51 HOMOLOG 1"/>
    <property type="match status" value="1"/>
</dbReference>
<evidence type="ECO:0000256" key="2">
    <source>
        <dbReference type="ARBA" id="ARBA00022840"/>
    </source>
</evidence>
<dbReference type="SUPFAM" id="SSF52540">
    <property type="entry name" value="P-loop containing nucleoside triphosphate hydrolases"/>
    <property type="match status" value="1"/>
</dbReference>
<dbReference type="GO" id="GO:0070192">
    <property type="term" value="P:chromosome organization involved in meiotic cell cycle"/>
    <property type="evidence" value="ECO:0007669"/>
    <property type="project" value="TreeGrafter"/>
</dbReference>
<dbReference type="InterPro" id="IPR013632">
    <property type="entry name" value="Rad51_C"/>
</dbReference>
<dbReference type="VEuPathDB" id="VectorBase:GPPI025282"/>
<dbReference type="PROSITE" id="PS50163">
    <property type="entry name" value="RECA_3"/>
    <property type="match status" value="1"/>
</dbReference>
<organism evidence="4 5">
    <name type="scientific">Glossina palpalis gambiensis</name>
    <dbReference type="NCBI Taxonomy" id="67801"/>
    <lineage>
        <taxon>Eukaryota</taxon>
        <taxon>Metazoa</taxon>
        <taxon>Ecdysozoa</taxon>
        <taxon>Arthropoda</taxon>
        <taxon>Hexapoda</taxon>
        <taxon>Insecta</taxon>
        <taxon>Pterygota</taxon>
        <taxon>Neoptera</taxon>
        <taxon>Endopterygota</taxon>
        <taxon>Diptera</taxon>
        <taxon>Brachycera</taxon>
        <taxon>Muscomorpha</taxon>
        <taxon>Hippoboscoidea</taxon>
        <taxon>Glossinidae</taxon>
        <taxon>Glossina</taxon>
    </lineage>
</organism>
<reference evidence="5" key="1">
    <citation type="submission" date="2015-01" db="EMBL/GenBank/DDBJ databases">
        <authorList>
            <person name="Aksoy S."/>
            <person name="Warren W."/>
            <person name="Wilson R.K."/>
        </authorList>
    </citation>
    <scope>NUCLEOTIDE SEQUENCE [LARGE SCALE GENOMIC DNA]</scope>
    <source>
        <strain evidence="5">IAEA</strain>
    </source>
</reference>
<dbReference type="GO" id="GO:0008094">
    <property type="term" value="F:ATP-dependent activity, acting on DNA"/>
    <property type="evidence" value="ECO:0007669"/>
    <property type="project" value="InterPro"/>
</dbReference>
<dbReference type="GO" id="GO:0003690">
    <property type="term" value="F:double-stranded DNA binding"/>
    <property type="evidence" value="ECO:0007669"/>
    <property type="project" value="TreeGrafter"/>
</dbReference>
<evidence type="ECO:0000256" key="1">
    <source>
        <dbReference type="ARBA" id="ARBA00022741"/>
    </source>
</evidence>
<dbReference type="Pfam" id="PF08423">
    <property type="entry name" value="Rad51"/>
    <property type="match status" value="1"/>
</dbReference>
<proteinExistence type="predicted"/>
<keyword evidence="5" id="KW-1185">Reference proteome</keyword>
<dbReference type="GO" id="GO:0000794">
    <property type="term" value="C:condensed nuclear chromosome"/>
    <property type="evidence" value="ECO:0007669"/>
    <property type="project" value="TreeGrafter"/>
</dbReference>
<dbReference type="PANTHER" id="PTHR22942">
    <property type="entry name" value="RECA/RAD51/RADA DNA STRAND-PAIRING FAMILY MEMBER"/>
    <property type="match status" value="1"/>
</dbReference>
<evidence type="ECO:0000313" key="4">
    <source>
        <dbReference type="EnsemblMetazoa" id="GPPI025282-PA"/>
    </source>
</evidence>
<dbReference type="Gene3D" id="3.40.50.300">
    <property type="entry name" value="P-loop containing nucleotide triphosphate hydrolases"/>
    <property type="match status" value="1"/>
</dbReference>